<name>A0A9D1V074_9BACT</name>
<keyword evidence="5" id="KW-0997">Cell inner membrane</keyword>
<reference evidence="12" key="2">
    <citation type="submission" date="2021-04" db="EMBL/GenBank/DDBJ databases">
        <authorList>
            <person name="Gilroy R."/>
        </authorList>
    </citation>
    <scope>NUCLEOTIDE SEQUENCE</scope>
    <source>
        <strain evidence="12">23274</strain>
    </source>
</reference>
<evidence type="ECO:0000256" key="1">
    <source>
        <dbReference type="ARBA" id="ARBA00004383"/>
    </source>
</evidence>
<evidence type="ECO:0000313" key="13">
    <source>
        <dbReference type="Proteomes" id="UP000824202"/>
    </source>
</evidence>
<dbReference type="GO" id="GO:0098797">
    <property type="term" value="C:plasma membrane protein complex"/>
    <property type="evidence" value="ECO:0007669"/>
    <property type="project" value="TreeGrafter"/>
</dbReference>
<dbReference type="Pfam" id="PF05569">
    <property type="entry name" value="Peptidase_M56"/>
    <property type="match status" value="1"/>
</dbReference>
<feature type="transmembrane region" description="Helical" evidence="10">
    <location>
        <begin position="97"/>
        <end position="118"/>
    </location>
</feature>
<dbReference type="Gene3D" id="3.30.1150.10">
    <property type="match status" value="1"/>
</dbReference>
<organism evidence="12 13">
    <name type="scientific">Candidatus Odoribacter faecigallinarum</name>
    <dbReference type="NCBI Taxonomy" id="2838706"/>
    <lineage>
        <taxon>Bacteria</taxon>
        <taxon>Pseudomonadati</taxon>
        <taxon>Bacteroidota</taxon>
        <taxon>Bacteroidia</taxon>
        <taxon>Bacteroidales</taxon>
        <taxon>Odoribacteraceae</taxon>
        <taxon>Odoribacter</taxon>
    </lineage>
</organism>
<gene>
    <name evidence="12" type="ORF">H9863_06335</name>
</gene>
<accession>A0A9D1V074</accession>
<evidence type="ECO:0000256" key="4">
    <source>
        <dbReference type="ARBA" id="ARBA00022475"/>
    </source>
</evidence>
<evidence type="ECO:0000256" key="3">
    <source>
        <dbReference type="ARBA" id="ARBA00022448"/>
    </source>
</evidence>
<dbReference type="InterPro" id="IPR006260">
    <property type="entry name" value="TonB/TolA_C"/>
</dbReference>
<evidence type="ECO:0000256" key="2">
    <source>
        <dbReference type="ARBA" id="ARBA00006555"/>
    </source>
</evidence>
<evidence type="ECO:0000256" key="7">
    <source>
        <dbReference type="ARBA" id="ARBA00022927"/>
    </source>
</evidence>
<dbReference type="NCBIfam" id="TIGR01352">
    <property type="entry name" value="tonB_Cterm"/>
    <property type="match status" value="1"/>
</dbReference>
<evidence type="ECO:0000256" key="10">
    <source>
        <dbReference type="SAM" id="Phobius"/>
    </source>
</evidence>
<dbReference type="EMBL" id="DXFT01000122">
    <property type="protein sequence ID" value="HIX03718.1"/>
    <property type="molecule type" value="Genomic_DNA"/>
</dbReference>
<feature type="domain" description="TonB C-terminal" evidence="11">
    <location>
        <begin position="428"/>
        <end position="524"/>
    </location>
</feature>
<dbReference type="Pfam" id="PF03544">
    <property type="entry name" value="TonB_C"/>
    <property type="match status" value="1"/>
</dbReference>
<dbReference type="GO" id="GO:0031992">
    <property type="term" value="F:energy transducer activity"/>
    <property type="evidence" value="ECO:0007669"/>
    <property type="project" value="TreeGrafter"/>
</dbReference>
<dbReference type="SUPFAM" id="SSF74653">
    <property type="entry name" value="TolA/TonB C-terminal domain"/>
    <property type="match status" value="1"/>
</dbReference>
<keyword evidence="8 10" id="KW-1133">Transmembrane helix</keyword>
<dbReference type="AlphaFoldDB" id="A0A9D1V074"/>
<dbReference type="Proteomes" id="UP000824202">
    <property type="component" value="Unassembled WGS sequence"/>
</dbReference>
<dbReference type="CDD" id="cd07341">
    <property type="entry name" value="M56_BlaR1_MecR1_like"/>
    <property type="match status" value="1"/>
</dbReference>
<dbReference type="InterPro" id="IPR008969">
    <property type="entry name" value="CarboxyPept-like_regulatory"/>
</dbReference>
<keyword evidence="7" id="KW-0653">Protein transport</keyword>
<reference evidence="12" key="1">
    <citation type="journal article" date="2021" name="PeerJ">
        <title>Extensive microbial diversity within the chicken gut microbiome revealed by metagenomics and culture.</title>
        <authorList>
            <person name="Gilroy R."/>
            <person name="Ravi A."/>
            <person name="Getino M."/>
            <person name="Pursley I."/>
            <person name="Horton D.L."/>
            <person name="Alikhan N.F."/>
            <person name="Baker D."/>
            <person name="Gharbi K."/>
            <person name="Hall N."/>
            <person name="Watson M."/>
            <person name="Adriaenssens E.M."/>
            <person name="Foster-Nyarko E."/>
            <person name="Jarju S."/>
            <person name="Secka A."/>
            <person name="Antonio M."/>
            <person name="Oren A."/>
            <person name="Chaudhuri R.R."/>
            <person name="La Ragione R."/>
            <person name="Hildebrand F."/>
            <person name="Pallen M.J."/>
        </authorList>
    </citation>
    <scope>NUCLEOTIDE SEQUENCE</scope>
    <source>
        <strain evidence="12">23274</strain>
    </source>
</reference>
<dbReference type="Gene3D" id="2.60.40.1120">
    <property type="entry name" value="Carboxypeptidase-like, regulatory domain"/>
    <property type="match status" value="1"/>
</dbReference>
<dbReference type="InterPro" id="IPR051045">
    <property type="entry name" value="TonB-dependent_transducer"/>
</dbReference>
<keyword evidence="6 10" id="KW-0812">Transmembrane</keyword>
<keyword evidence="4" id="KW-1003">Cell membrane</keyword>
<dbReference type="PROSITE" id="PS52015">
    <property type="entry name" value="TONB_CTD"/>
    <property type="match status" value="1"/>
</dbReference>
<sequence length="628" mass="69884">METFYMYVLQVNVGLLVFYLLYRGLLARDTFLGMRRLYWWAAWVLAFLYPLVELGVWGRTETPLQVVMADYAEAMTVVVSAVAPEETAAWSWQDGVALLWAAGASALLLRMLVQLAVVCRLARRGRKVEWHGVRVLAVEGDNVPFSFFRWIFVQPGNHSEGELEEILAHEQAHVCQWHSLDVVVSELLCCLSWFNPAVWLAKRCVRQNLEFLADRAVVHSGFDRKNYQYHLLRLSYGVNIGQIVNNFNVSPLKKRIMMMNKKKSRHAGALKYALLLPVAGLLVLSANAEAVAETAENVVAHWTADEGPVRMTGVVVDENGKPLPGVTVVIKGSMLGVATDAEGRFEIVSPEDKTLVFTYVGRKTQEVAFDGGTTDIKVVMPVEDVELNPLVAADVESILNQAADSTKDEVVSVWQDEFFKVVEDMPQFTDGNIFDYLAQHVRYPEEAEKNGIGGMVYVQFVIDTTGKVVEPKVIKSVSPELDAEALRVVSEMPAWKPGMQRGKPVRVSFTLPVIFKLPTPEGAAPDDKVQVSTMVADSICIMGNSVTGSGNPKGQAYECMLSELRSKIKETPLIFVGTQQQEAGFDLASLDPQMVEHVMLCWGTRVTYMDGQKLDNQTVVMVKMKEGR</sequence>
<comment type="similarity">
    <text evidence="2">Belongs to the TonB family.</text>
</comment>
<evidence type="ECO:0000256" key="8">
    <source>
        <dbReference type="ARBA" id="ARBA00022989"/>
    </source>
</evidence>
<proteinExistence type="inferred from homology"/>
<dbReference type="Pfam" id="PF13715">
    <property type="entry name" value="CarbopepD_reg_2"/>
    <property type="match status" value="1"/>
</dbReference>
<evidence type="ECO:0000259" key="11">
    <source>
        <dbReference type="PROSITE" id="PS52015"/>
    </source>
</evidence>
<dbReference type="InterPro" id="IPR008756">
    <property type="entry name" value="Peptidase_M56"/>
</dbReference>
<dbReference type="PANTHER" id="PTHR33446">
    <property type="entry name" value="PROTEIN TONB-RELATED"/>
    <property type="match status" value="1"/>
</dbReference>
<keyword evidence="3" id="KW-0813">Transport</keyword>
<dbReference type="PANTHER" id="PTHR33446:SF2">
    <property type="entry name" value="PROTEIN TONB"/>
    <property type="match status" value="1"/>
</dbReference>
<dbReference type="GO" id="GO:0055085">
    <property type="term" value="P:transmembrane transport"/>
    <property type="evidence" value="ECO:0007669"/>
    <property type="project" value="InterPro"/>
</dbReference>
<dbReference type="InterPro" id="IPR037682">
    <property type="entry name" value="TonB_C"/>
</dbReference>
<feature type="transmembrane region" description="Helical" evidence="10">
    <location>
        <begin position="6"/>
        <end position="25"/>
    </location>
</feature>
<dbReference type="SUPFAM" id="SSF49464">
    <property type="entry name" value="Carboxypeptidase regulatory domain-like"/>
    <property type="match status" value="1"/>
</dbReference>
<feature type="transmembrane region" description="Helical" evidence="10">
    <location>
        <begin position="37"/>
        <end position="58"/>
    </location>
</feature>
<protein>
    <submittedName>
        <fullName evidence="12">TonB family protein</fullName>
    </submittedName>
</protein>
<feature type="transmembrane region" description="Helical" evidence="10">
    <location>
        <begin position="269"/>
        <end position="288"/>
    </location>
</feature>
<evidence type="ECO:0000256" key="9">
    <source>
        <dbReference type="ARBA" id="ARBA00023136"/>
    </source>
</evidence>
<evidence type="ECO:0000313" key="12">
    <source>
        <dbReference type="EMBL" id="HIX03718.1"/>
    </source>
</evidence>
<comment type="caution">
    <text evidence="12">The sequence shown here is derived from an EMBL/GenBank/DDBJ whole genome shotgun (WGS) entry which is preliminary data.</text>
</comment>
<dbReference type="GO" id="GO:0015031">
    <property type="term" value="P:protein transport"/>
    <property type="evidence" value="ECO:0007669"/>
    <property type="project" value="UniProtKB-KW"/>
</dbReference>
<evidence type="ECO:0000256" key="5">
    <source>
        <dbReference type="ARBA" id="ARBA00022519"/>
    </source>
</evidence>
<keyword evidence="9 10" id="KW-0472">Membrane</keyword>
<evidence type="ECO:0000256" key="6">
    <source>
        <dbReference type="ARBA" id="ARBA00022692"/>
    </source>
</evidence>
<comment type="subcellular location">
    <subcellularLocation>
        <location evidence="1">Cell inner membrane</location>
        <topology evidence="1">Single-pass membrane protein</topology>
        <orientation evidence="1">Periplasmic side</orientation>
    </subcellularLocation>
</comment>